<feature type="signal peptide" evidence="3">
    <location>
        <begin position="1"/>
        <end position="27"/>
    </location>
</feature>
<dbReference type="SMART" id="SM01359">
    <property type="entry name" value="A2M_N_2"/>
    <property type="match status" value="1"/>
</dbReference>
<reference evidence="6 7" key="1">
    <citation type="submission" date="2024-04" db="EMBL/GenBank/DDBJ databases">
        <title>Novel species of the genus Ideonella isolated from streams.</title>
        <authorList>
            <person name="Lu H."/>
        </authorList>
    </citation>
    <scope>NUCLEOTIDE SEQUENCE [LARGE SCALE GENOMIC DNA]</scope>
    <source>
        <strain evidence="6 7">DXS29W</strain>
    </source>
</reference>
<dbReference type="InterPro" id="IPR011625">
    <property type="entry name" value="A2M_N_BRD"/>
</dbReference>
<comment type="similarity">
    <text evidence="1">Belongs to the protease inhibitor I39 (alpha-2-macroglobulin) family. Bacterial alpha-2-macroglobulin subfamily.</text>
</comment>
<feature type="domain" description="Alpha-2-macroglobulin" evidence="5">
    <location>
        <begin position="866"/>
        <end position="956"/>
    </location>
</feature>
<name>A0ABU9BJT5_9BURK</name>
<dbReference type="Pfam" id="PF07703">
    <property type="entry name" value="A2M_BRD"/>
    <property type="match status" value="1"/>
</dbReference>
<dbReference type="InterPro" id="IPR002890">
    <property type="entry name" value="MG2"/>
</dbReference>
<evidence type="ECO:0000313" key="6">
    <source>
        <dbReference type="EMBL" id="MEK8030019.1"/>
    </source>
</evidence>
<dbReference type="PANTHER" id="PTHR40094">
    <property type="entry name" value="ALPHA-2-MACROGLOBULIN HOMOLOG"/>
    <property type="match status" value="1"/>
</dbReference>
<evidence type="ECO:0000313" key="7">
    <source>
        <dbReference type="Proteomes" id="UP001371218"/>
    </source>
</evidence>
<evidence type="ECO:0000256" key="3">
    <source>
        <dbReference type="SAM" id="SignalP"/>
    </source>
</evidence>
<dbReference type="Gene3D" id="2.60.40.1930">
    <property type="match status" value="1"/>
</dbReference>
<dbReference type="InterPro" id="IPR001599">
    <property type="entry name" value="Macroglobln_a2"/>
</dbReference>
<protein>
    <submittedName>
        <fullName evidence="6">MG2 domain-containing protein</fullName>
    </submittedName>
</protein>
<keyword evidence="3" id="KW-0732">Signal</keyword>
<feature type="domain" description="Alpha-2-macroglobulin bait region" evidence="4">
    <location>
        <begin position="655"/>
        <end position="801"/>
    </location>
</feature>
<dbReference type="SMART" id="SM01419">
    <property type="entry name" value="Thiol-ester_cl"/>
    <property type="match status" value="1"/>
</dbReference>
<dbReference type="SUPFAM" id="SSF48239">
    <property type="entry name" value="Terpenoid cyclases/Protein prenyltransferases"/>
    <property type="match status" value="1"/>
</dbReference>
<dbReference type="Pfam" id="PF00207">
    <property type="entry name" value="A2M"/>
    <property type="match status" value="1"/>
</dbReference>
<dbReference type="SMART" id="SM01360">
    <property type="entry name" value="A2M"/>
    <property type="match status" value="1"/>
</dbReference>
<comment type="caution">
    <text evidence="6">The sequence shown here is derived from an EMBL/GenBank/DDBJ whole genome shotgun (WGS) entry which is preliminary data.</text>
</comment>
<dbReference type="RefSeq" id="WP_341424379.1">
    <property type="nucleotide sequence ID" value="NZ_JBBUTG010000002.1"/>
</dbReference>
<sequence length="1535" mass="165114">MTSTLLRRAWLACALTFSVLGPAAVVAQDDPPLPNYRSPFVGEPFFLLSDATFGGGEAAKVRLEINNPDQLSTVGGVDVVLYRVPEPLGFLQKQRNLHRIQVEAKPVGEGLANTLTHLWDSWVVKARIAWQKLFSGDARRAVTAQAPELKTSPQLTRPSNFEEPPQFKPLPGLPVVDRFRYPVHLAKPIEPPKDLKLAGSSSEFIQPSSGNVFIPLGPQKPGLYLVEAMAGQHRATTLVFVSDTLALTKVSGAQMVVWSAHRAQGAAVPSTKVVWTDGVGVLKTGSTDAQGLLRMDRPAAPEQTYVFGEDPAGGVFISENFYYDSEIYNAKVYATTDRPLYRPGDSVFVKVTGREFKNARESVALADGDIGLVVRDPAGQVVATQTMKFSSASGADGRFQLPDNAAAGGYEMMLTLRGDNYTAAFRVADYQKPHFEIQWLPDKADFATGDEVAGAIQLNYPDGKPVANARLSLSARAQALSMIEGELDYSGAFALKLSQDELVTDGSGQARFKLPAAEQPSRYVLTVLATDGAAYRVRSTRELLVERGSAGWLLTPQRQFSKPNESLAFRWSPSRRAADATPGQPTTWEWLRLEDRQRASGNLAAGGNASGGSVDLSFPQPGSYTVTLRDAQKRIVAATSHWVAGEGLKAPAGSIGIVFDKARYNPGETAEALVTFPEPVDQALLTIERERVDAAALLTRGGEGFTTERLGPTQWRVRVPVTAAMSPNVTVSVAYAKHGDSVFQNQGLSVVQPRVAIEFKTDKPVYAPGEVVNVDVSTTVGGKPVAAEVAVGVVDEMIYVLQPEIAPTIDDFFYHPRRNNVRTSVSLSFIGYDLATNKLGELPGRRGEPQRAIKVLERPRRDNVDTAAWEPRLRTDASGRTRFSFKMPDSLTRWRLTGRAVDAQGLVGQQTAWVRSDKAFYAKWTSPDWQRVGDRADASIALFNQGRDAQEVEWSAQGGGVSQQGKLSLKPGANFVTLPLSAEAAGALDLTVTLRHQGKVVDSLSTPLQRVPVAWSQPRELMLDLSSGPAALSLPADARNVRVTLASDPAVGAFSRWVDELVEYPYGCVEQTASRMLPLSIALQSLSAAQQPLAPMLTHRLSTARLSLAQMAGPQAQFGWWGRGMADDPFLTAYAYYADWRATQALKAPLPASHWQRLLDVYAKDGAKASLLQRALALHWMQEMGLPVASMVDALVEELVAAKPDEAAASARGSVVMRDEASRDVALVLAAYTAGPRASAPQRAEADAAAARLAASPSVLVQSLLVLVKKGGAAQANALLAQVRGEQPTFDRAQSLLWLQKAIGGTPDVRAEAGSLPAPWVAARGGIGQPVWTLPAGATKPTTLAATGGAKVAFVAFDSSEASASPALPVQIERKLFRVVPQAKPKADAASTGTPPDGRMTVKLEPVAPGTVLDTNTLYLDALTVSGSQPLRWGLLEVALPPGAGVESGTWGLDVLGADGAQSTPLERAIHQATRQGYAVPVEKLGAGESVTVRHLLRFSQRGRYQLPPSRLYRMYEPEAKAVEVRPGWAMLEVR</sequence>
<dbReference type="EMBL" id="JBBUTG010000002">
    <property type="protein sequence ID" value="MEK8030019.1"/>
    <property type="molecule type" value="Genomic_DNA"/>
</dbReference>
<dbReference type="Pfam" id="PF01835">
    <property type="entry name" value="MG2"/>
    <property type="match status" value="1"/>
</dbReference>
<feature type="chain" id="PRO_5046867416" evidence="3">
    <location>
        <begin position="28"/>
        <end position="1535"/>
    </location>
</feature>
<dbReference type="Proteomes" id="UP001371218">
    <property type="component" value="Unassembled WGS sequence"/>
</dbReference>
<gene>
    <name evidence="6" type="ORF">AACH06_04215</name>
</gene>
<dbReference type="Gene3D" id="1.50.10.20">
    <property type="match status" value="1"/>
</dbReference>
<dbReference type="InterPro" id="IPR051802">
    <property type="entry name" value="YfhM-like"/>
</dbReference>
<keyword evidence="7" id="KW-1185">Reference proteome</keyword>
<dbReference type="InterPro" id="IPR008930">
    <property type="entry name" value="Terpenoid_cyclase/PrenylTrfase"/>
</dbReference>
<feature type="region of interest" description="Disordered" evidence="2">
    <location>
        <begin position="145"/>
        <end position="169"/>
    </location>
</feature>
<dbReference type="InterPro" id="IPR047565">
    <property type="entry name" value="Alpha-macroglob_thiol-ester_cl"/>
</dbReference>
<proteinExistence type="inferred from homology"/>
<evidence type="ECO:0000256" key="1">
    <source>
        <dbReference type="ARBA" id="ARBA00010556"/>
    </source>
</evidence>
<evidence type="ECO:0000256" key="2">
    <source>
        <dbReference type="SAM" id="MobiDB-lite"/>
    </source>
</evidence>
<accession>A0ABU9BJT5</accession>
<evidence type="ECO:0000259" key="4">
    <source>
        <dbReference type="SMART" id="SM01359"/>
    </source>
</evidence>
<organism evidence="6 7">
    <name type="scientific">Ideonella lacteola</name>
    <dbReference type="NCBI Taxonomy" id="2984193"/>
    <lineage>
        <taxon>Bacteria</taxon>
        <taxon>Pseudomonadati</taxon>
        <taxon>Pseudomonadota</taxon>
        <taxon>Betaproteobacteria</taxon>
        <taxon>Burkholderiales</taxon>
        <taxon>Sphaerotilaceae</taxon>
        <taxon>Ideonella</taxon>
    </lineage>
</organism>
<dbReference type="PANTHER" id="PTHR40094:SF1">
    <property type="entry name" value="UBIQUITIN DOMAIN-CONTAINING PROTEIN"/>
    <property type="match status" value="1"/>
</dbReference>
<evidence type="ECO:0000259" key="5">
    <source>
        <dbReference type="SMART" id="SM01360"/>
    </source>
</evidence>